<dbReference type="InterPro" id="IPR029479">
    <property type="entry name" value="Nitroreductase"/>
</dbReference>
<dbReference type="InterPro" id="IPR000415">
    <property type="entry name" value="Nitroreductase-like"/>
</dbReference>
<dbReference type="Pfam" id="PF00881">
    <property type="entry name" value="Nitroreductase"/>
    <property type="match status" value="1"/>
</dbReference>
<dbReference type="PANTHER" id="PTHR43035:SF1">
    <property type="entry name" value="FATTY ACID REPRESSION MUTANT PROTEIN 2-RELATED"/>
    <property type="match status" value="1"/>
</dbReference>
<proteinExistence type="predicted"/>
<protein>
    <submittedName>
        <fullName evidence="2">Oxidoreductase (Fatty acid repression mutant protein)</fullName>
    </submittedName>
</protein>
<evidence type="ECO:0000313" key="2">
    <source>
        <dbReference type="EMBL" id="MET3617934.1"/>
    </source>
</evidence>
<dbReference type="PANTHER" id="PTHR43035">
    <property type="entry name" value="FATTY ACID REPRESSION MUTANT PROTEIN 2-RELATED"/>
    <property type="match status" value="1"/>
</dbReference>
<dbReference type="EMBL" id="JBEPMA010000011">
    <property type="protein sequence ID" value="MET3617934.1"/>
    <property type="molecule type" value="Genomic_DNA"/>
</dbReference>
<gene>
    <name evidence="2" type="ORF">ABID14_001569</name>
</gene>
<feature type="domain" description="Nitroreductase" evidence="1">
    <location>
        <begin position="8"/>
        <end position="170"/>
    </location>
</feature>
<dbReference type="Proteomes" id="UP001549162">
    <property type="component" value="Unassembled WGS sequence"/>
</dbReference>
<dbReference type="RefSeq" id="WP_354368830.1">
    <property type="nucleotide sequence ID" value="NZ_JBEPMA010000011.1"/>
</dbReference>
<evidence type="ECO:0000313" key="3">
    <source>
        <dbReference type="Proteomes" id="UP001549162"/>
    </source>
</evidence>
<comment type="caution">
    <text evidence="2">The sequence shown here is derived from an EMBL/GenBank/DDBJ whole genome shotgun (WGS) entry which is preliminary data.</text>
</comment>
<dbReference type="Gene3D" id="3.40.109.10">
    <property type="entry name" value="NADH Oxidase"/>
    <property type="match status" value="1"/>
</dbReference>
<organism evidence="2 3">
    <name type="scientific">Peptoniphilus olsenii</name>
    <dbReference type="NCBI Taxonomy" id="411570"/>
    <lineage>
        <taxon>Bacteria</taxon>
        <taxon>Bacillati</taxon>
        <taxon>Bacillota</taxon>
        <taxon>Tissierellia</taxon>
        <taxon>Tissierellales</taxon>
        <taxon>Peptoniphilaceae</taxon>
        <taxon>Peptoniphilus</taxon>
    </lineage>
</organism>
<accession>A0ABV2JDT8</accession>
<evidence type="ECO:0000259" key="1">
    <source>
        <dbReference type="Pfam" id="PF00881"/>
    </source>
</evidence>
<keyword evidence="3" id="KW-1185">Reference proteome</keyword>
<dbReference type="SUPFAM" id="SSF55469">
    <property type="entry name" value="FMN-dependent nitroreductase-like"/>
    <property type="match status" value="1"/>
</dbReference>
<dbReference type="InterPro" id="IPR033877">
    <property type="entry name" value="Frm2/Hbn1"/>
</dbReference>
<reference evidence="2 3" key="1">
    <citation type="submission" date="2024-06" db="EMBL/GenBank/DDBJ databases">
        <title>Genomic Encyclopedia of Type Strains, Phase IV (KMG-IV): sequencing the most valuable type-strain genomes for metagenomic binning, comparative biology and taxonomic classification.</title>
        <authorList>
            <person name="Goeker M."/>
        </authorList>
    </citation>
    <scope>NUCLEOTIDE SEQUENCE [LARGE SCALE GENOMIC DNA]</scope>
    <source>
        <strain evidence="2 3">DSM 21460</strain>
    </source>
</reference>
<name>A0ABV2JDT8_9FIRM</name>
<sequence length="191" mass="22613">MQEYLETIKKRRSYYNLSEDIHHSNEEVKYIFEDVLNTTPSAMNSQPTRVVLLFDDKSKEFWNKVNETYDNSIDKEKFKGFYHAKGTALFFIEEEVVEGLKKEIPSYAERMDQWAEHGCAMIQLNAWQGLRDEGIGASLQHYNPHIDNWCRDLYHVPKTWRLVAQMPFGKIEQEPEEKEKAPIESIMKVFE</sequence>